<evidence type="ECO:0000256" key="2">
    <source>
        <dbReference type="ARBA" id="ARBA00005330"/>
    </source>
</evidence>
<gene>
    <name evidence="7" type="ORF">GJ744_000842</name>
</gene>
<sequence length="710" mass="77730">MPPLATKGKGKGRDARRSRSRNTTPNSTISSSALASAPALTAYLGIDTARLLVPSSPQYADMIEKLELKQGMPEPKHLDVLVEQLRQLSDAAEARSQACYVAMTALHKLKDAEQERERERLDREAELRRARIRKEAEEADEDAIVRKAGKVKKRKDRPSVKEERPMAHGAHQLARQDGVDVKQEDEAEKPRAVRAISSPTPIDHPSPSKRAKMSPGSSSLSEMAQSPDITIAVNDKSPPKKVVPSAETSEDERQPPPAPPVTQHAFFPDPLAPDPVIYHIREVTPGMTDEEKKEIYSVTAFPTQDLSDQIAGTPPDKDFSNAKPTNQVAPNTFLSYVEPYVRPLTEEDIAFLRERGDRTTPFVIPSRGERHYSEIWAAEDSNTALVSSNDMNSVNKPNGSIEDINDDTVGTDKISGGPLANRLLSLLRFEHRSSPTDGITTNGAGPSDTNLFGNDTSMDLDTLTNGPLDLPDSKPLPSASSVAEQHAPKSSNNTSNGTSTSTNGTGTGHPPPDDRIKLELRHLGFLGVDEEPDFDGHHDDDISVRLRLLQSELKKVMITNGARKARLLDIARERLAYQEYSTIHEDLDSQVQQAYLKRTRTLGKSKKGHHGQGGTGGGVGRPRPGNAVNGSVAGGQVGAGLARQRDIGDSARMLMDRRKRWEDCIGPVFEGMRQGVPKSVEAGGETLWDERVMERYEKAEREGLEDETDG</sequence>
<evidence type="ECO:0008006" key="9">
    <source>
        <dbReference type="Google" id="ProtNLM"/>
    </source>
</evidence>
<feature type="region of interest" description="Disordered" evidence="6">
    <location>
        <begin position="1"/>
        <end position="34"/>
    </location>
</feature>
<keyword evidence="5" id="KW-0539">Nucleus</keyword>
<feature type="compositionally biased region" description="Gly residues" evidence="6">
    <location>
        <begin position="611"/>
        <end position="620"/>
    </location>
</feature>
<evidence type="ECO:0000256" key="3">
    <source>
        <dbReference type="ARBA" id="ARBA00023015"/>
    </source>
</evidence>
<proteinExistence type="inferred from homology"/>
<dbReference type="Proteomes" id="UP000606974">
    <property type="component" value="Unassembled WGS sequence"/>
</dbReference>
<feature type="compositionally biased region" description="Polar residues" evidence="6">
    <location>
        <begin position="215"/>
        <end position="228"/>
    </location>
</feature>
<feature type="compositionally biased region" description="Basic and acidic residues" evidence="6">
    <location>
        <begin position="177"/>
        <end position="191"/>
    </location>
</feature>
<dbReference type="GO" id="GO:0003713">
    <property type="term" value="F:transcription coactivator activity"/>
    <property type="evidence" value="ECO:0007669"/>
    <property type="project" value="TreeGrafter"/>
</dbReference>
<dbReference type="OrthoDB" id="1232at2759"/>
<name>A0A8H7ASY0_9EURO</name>
<feature type="compositionally biased region" description="Low complexity" evidence="6">
    <location>
        <begin position="490"/>
        <end position="504"/>
    </location>
</feature>
<dbReference type="Pfam" id="PF10198">
    <property type="entry name" value="Ada3"/>
    <property type="match status" value="1"/>
</dbReference>
<accession>A0A8H7ASY0</accession>
<comment type="similarity">
    <text evidence="2">Belongs to the NGG1 family.</text>
</comment>
<feature type="compositionally biased region" description="Basic and acidic residues" evidence="6">
    <location>
        <begin position="157"/>
        <end position="166"/>
    </location>
</feature>
<feature type="compositionally biased region" description="Basic residues" evidence="6">
    <location>
        <begin position="147"/>
        <end position="156"/>
    </location>
</feature>
<evidence type="ECO:0000256" key="5">
    <source>
        <dbReference type="ARBA" id="ARBA00023242"/>
    </source>
</evidence>
<keyword evidence="8" id="KW-1185">Reference proteome</keyword>
<dbReference type="EMBL" id="JAACFV010000011">
    <property type="protein sequence ID" value="KAF7512581.1"/>
    <property type="molecule type" value="Genomic_DNA"/>
</dbReference>
<feature type="compositionally biased region" description="Low complexity" evidence="6">
    <location>
        <begin position="467"/>
        <end position="481"/>
    </location>
</feature>
<protein>
    <recommendedName>
        <fullName evidence="9">Transcriptional regulator Ngg1</fullName>
    </recommendedName>
</protein>
<dbReference type="GO" id="GO:0000124">
    <property type="term" value="C:SAGA complex"/>
    <property type="evidence" value="ECO:0007669"/>
    <property type="project" value="TreeGrafter"/>
</dbReference>
<dbReference type="PANTHER" id="PTHR13556:SF2">
    <property type="entry name" value="TRANSCRIPTIONAL ADAPTER 3"/>
    <property type="match status" value="1"/>
</dbReference>
<dbReference type="InterPro" id="IPR019340">
    <property type="entry name" value="Histone_AcTrfase_su3"/>
</dbReference>
<keyword evidence="3" id="KW-0805">Transcription regulation</keyword>
<dbReference type="AlphaFoldDB" id="A0A8H7ASY0"/>
<feature type="region of interest" description="Disordered" evidence="6">
    <location>
        <begin position="433"/>
        <end position="515"/>
    </location>
</feature>
<feature type="region of interest" description="Disordered" evidence="6">
    <location>
        <begin position="602"/>
        <end position="644"/>
    </location>
</feature>
<organism evidence="7 8">
    <name type="scientific">Endocarpon pusillum</name>
    <dbReference type="NCBI Taxonomy" id="364733"/>
    <lineage>
        <taxon>Eukaryota</taxon>
        <taxon>Fungi</taxon>
        <taxon>Dikarya</taxon>
        <taxon>Ascomycota</taxon>
        <taxon>Pezizomycotina</taxon>
        <taxon>Eurotiomycetes</taxon>
        <taxon>Chaetothyriomycetidae</taxon>
        <taxon>Verrucariales</taxon>
        <taxon>Verrucariaceae</taxon>
        <taxon>Endocarpon</taxon>
    </lineage>
</organism>
<evidence type="ECO:0000313" key="7">
    <source>
        <dbReference type="EMBL" id="KAF7512581.1"/>
    </source>
</evidence>
<dbReference type="GO" id="GO:0006357">
    <property type="term" value="P:regulation of transcription by RNA polymerase II"/>
    <property type="evidence" value="ECO:0007669"/>
    <property type="project" value="TreeGrafter"/>
</dbReference>
<comment type="caution">
    <text evidence="7">The sequence shown here is derived from an EMBL/GenBank/DDBJ whole genome shotgun (WGS) entry which is preliminary data.</text>
</comment>
<feature type="region of interest" description="Disordered" evidence="6">
    <location>
        <begin position="135"/>
        <end position="272"/>
    </location>
</feature>
<feature type="compositionally biased region" description="Polar residues" evidence="6">
    <location>
        <begin position="435"/>
        <end position="465"/>
    </location>
</feature>
<dbReference type="PANTHER" id="PTHR13556">
    <property type="entry name" value="TRANSCRIPTIONAL ADAPTER 3-RELATED"/>
    <property type="match status" value="1"/>
</dbReference>
<keyword evidence="4" id="KW-0804">Transcription</keyword>
<evidence type="ECO:0000313" key="8">
    <source>
        <dbReference type="Proteomes" id="UP000606974"/>
    </source>
</evidence>
<reference evidence="7" key="1">
    <citation type="submission" date="2020-02" db="EMBL/GenBank/DDBJ databases">
        <authorList>
            <person name="Palmer J.M."/>
        </authorList>
    </citation>
    <scope>NUCLEOTIDE SEQUENCE</scope>
    <source>
        <strain evidence="7">EPUS1.4</strain>
        <tissue evidence="7">Thallus</tissue>
    </source>
</reference>
<evidence type="ECO:0000256" key="6">
    <source>
        <dbReference type="SAM" id="MobiDB-lite"/>
    </source>
</evidence>
<comment type="subcellular location">
    <subcellularLocation>
        <location evidence="1">Nucleus</location>
    </subcellularLocation>
</comment>
<feature type="compositionally biased region" description="Low complexity" evidence="6">
    <location>
        <begin position="21"/>
        <end position="34"/>
    </location>
</feature>
<evidence type="ECO:0000256" key="4">
    <source>
        <dbReference type="ARBA" id="ARBA00023163"/>
    </source>
</evidence>
<evidence type="ECO:0000256" key="1">
    <source>
        <dbReference type="ARBA" id="ARBA00004123"/>
    </source>
</evidence>
<dbReference type="GO" id="GO:0005634">
    <property type="term" value="C:nucleus"/>
    <property type="evidence" value="ECO:0007669"/>
    <property type="project" value="UniProtKB-SubCell"/>
</dbReference>